<dbReference type="InterPro" id="IPR050248">
    <property type="entry name" value="Polysacc_deacetylase_ArnD"/>
</dbReference>
<dbReference type="InterPro" id="IPR002509">
    <property type="entry name" value="NODB_dom"/>
</dbReference>
<dbReference type="GO" id="GO:0016787">
    <property type="term" value="F:hydrolase activity"/>
    <property type="evidence" value="ECO:0007669"/>
    <property type="project" value="UniProtKB-KW"/>
</dbReference>
<evidence type="ECO:0000313" key="3">
    <source>
        <dbReference type="EMBL" id="MFD2870138.1"/>
    </source>
</evidence>
<dbReference type="PROSITE" id="PS51677">
    <property type="entry name" value="NODB"/>
    <property type="match status" value="2"/>
</dbReference>
<evidence type="ECO:0000259" key="2">
    <source>
        <dbReference type="PROSITE" id="PS51677"/>
    </source>
</evidence>
<organism evidence="3 4">
    <name type="scientific">Kurthia populi</name>
    <dbReference type="NCBI Taxonomy" id="1562132"/>
    <lineage>
        <taxon>Bacteria</taxon>
        <taxon>Bacillati</taxon>
        <taxon>Bacillota</taxon>
        <taxon>Bacilli</taxon>
        <taxon>Bacillales</taxon>
        <taxon>Caryophanaceae</taxon>
        <taxon>Kurthia</taxon>
    </lineage>
</organism>
<protein>
    <submittedName>
        <fullName evidence="3">Polysaccharide deacetylase family protein</fullName>
        <ecNumber evidence="3">3.-.-.-</ecNumber>
    </submittedName>
</protein>
<evidence type="ECO:0000313" key="4">
    <source>
        <dbReference type="Proteomes" id="UP001597568"/>
    </source>
</evidence>
<dbReference type="CDD" id="cd10917">
    <property type="entry name" value="CE4_NodB_like_6s_7s"/>
    <property type="match status" value="2"/>
</dbReference>
<feature type="domain" description="NodB homology" evidence="2">
    <location>
        <begin position="53"/>
        <end position="231"/>
    </location>
</feature>
<dbReference type="PROSITE" id="PS51257">
    <property type="entry name" value="PROKAR_LIPOPROTEIN"/>
    <property type="match status" value="1"/>
</dbReference>
<gene>
    <name evidence="3" type="ORF">ACFSY7_16730</name>
</gene>
<accession>A0ABW5Y4P5</accession>
<dbReference type="EMBL" id="JBHUOR010000135">
    <property type="protein sequence ID" value="MFD2870138.1"/>
    <property type="molecule type" value="Genomic_DNA"/>
</dbReference>
<evidence type="ECO:0000256" key="1">
    <source>
        <dbReference type="SAM" id="SignalP"/>
    </source>
</evidence>
<keyword evidence="4" id="KW-1185">Reference proteome</keyword>
<sequence>MKKLSYTLLSCMLLAGCAGEEAQPVTKAHEKITIATPSKKSVEPISQVKIPEKLIALTFNGLADDGKMDQLLTELKANNITATFFIPGIEVAERPDLVKRILADGHDVENNTLNFVMPEKLTYEEAYLEISLANKVMKDKLGIEPNLVRSRSGDSSSNFEQAAAELGMQVVTNNINPKDGDLQSAEEITKYAKRWAKSGSILELNTYLNDEVIRAIPMLKKMFAKQGYEMTTIKEAMKHVYLTDNYKTNNLDYAEDYKDVQPNIVKRFKTNGKKELAITFDDWSSEETLTKVLNILREHHVKATFFLIGNGVHTSPQLAKQIVDQGHEVANHSYAHDDSTTLTPKRLQESVIKTDKAISYAIQKPGNRMYRPPYGSIDNKSAQAITARGMDYIILYDVASFDWDMTRSSKKVLNTVLDKGQPGSILGMHILDDSHILTVLPTILETYEERGYQFRLVSDMLEDYDYYTNEGDDR</sequence>
<keyword evidence="1" id="KW-0732">Signal</keyword>
<dbReference type="PANTHER" id="PTHR10587">
    <property type="entry name" value="GLYCOSYL TRANSFERASE-RELATED"/>
    <property type="match status" value="1"/>
</dbReference>
<dbReference type="EC" id="3.-.-.-" evidence="3"/>
<dbReference type="Proteomes" id="UP001597568">
    <property type="component" value="Unassembled WGS sequence"/>
</dbReference>
<keyword evidence="3" id="KW-0378">Hydrolase</keyword>
<reference evidence="4" key="1">
    <citation type="journal article" date="2019" name="Int. J. Syst. Evol. Microbiol.">
        <title>The Global Catalogue of Microorganisms (GCM) 10K type strain sequencing project: providing services to taxonomists for standard genome sequencing and annotation.</title>
        <authorList>
            <consortium name="The Broad Institute Genomics Platform"/>
            <consortium name="The Broad Institute Genome Sequencing Center for Infectious Disease"/>
            <person name="Wu L."/>
            <person name="Ma J."/>
        </authorList>
    </citation>
    <scope>NUCLEOTIDE SEQUENCE [LARGE SCALE GENOMIC DNA]</scope>
    <source>
        <strain evidence="4">KCTC 33522</strain>
    </source>
</reference>
<dbReference type="Pfam" id="PF01522">
    <property type="entry name" value="Polysacc_deac_1"/>
    <property type="match status" value="2"/>
</dbReference>
<feature type="chain" id="PRO_5046755281" evidence="1">
    <location>
        <begin position="23"/>
        <end position="474"/>
    </location>
</feature>
<dbReference type="InterPro" id="IPR011330">
    <property type="entry name" value="Glyco_hydro/deAcase_b/a-brl"/>
</dbReference>
<name>A0ABW5Y4P5_9BACL</name>
<dbReference type="SUPFAM" id="SSF88713">
    <property type="entry name" value="Glycoside hydrolase/deacetylase"/>
    <property type="match status" value="2"/>
</dbReference>
<dbReference type="Gene3D" id="3.20.20.370">
    <property type="entry name" value="Glycoside hydrolase/deacetylase"/>
    <property type="match status" value="2"/>
</dbReference>
<feature type="signal peptide" evidence="1">
    <location>
        <begin position="1"/>
        <end position="22"/>
    </location>
</feature>
<comment type="caution">
    <text evidence="3">The sequence shown here is derived from an EMBL/GenBank/DDBJ whole genome shotgun (WGS) entry which is preliminary data.</text>
</comment>
<proteinExistence type="predicted"/>
<feature type="domain" description="NodB homology" evidence="2">
    <location>
        <begin position="274"/>
        <end position="455"/>
    </location>
</feature>